<keyword evidence="2" id="KW-1185">Reference proteome</keyword>
<dbReference type="Proteomes" id="UP000509478">
    <property type="component" value="Chromosome"/>
</dbReference>
<protein>
    <recommendedName>
        <fullName evidence="3">Transcriptional regulator</fullName>
    </recommendedName>
</protein>
<evidence type="ECO:0000313" key="2">
    <source>
        <dbReference type="Proteomes" id="UP000509478"/>
    </source>
</evidence>
<proteinExistence type="predicted"/>
<evidence type="ECO:0008006" key="3">
    <source>
        <dbReference type="Google" id="ProtNLM"/>
    </source>
</evidence>
<evidence type="ECO:0000313" key="1">
    <source>
        <dbReference type="EMBL" id="QLH07110.1"/>
    </source>
</evidence>
<gene>
    <name evidence="1" type="ORF">C5F50_08520</name>
</gene>
<sequence>MSSAAKERIELLKLLIASNREVTVTQLTDRRSVTRTTALKTMKLREILRLVDEIKVSGSTKHVSAIQLKDHFRWIFRGPVVLPPLGGIFLDN</sequence>
<dbReference type="AlphaFoldDB" id="A0A7D5M8H3"/>
<accession>A0A7D5M8H3</accession>
<dbReference type="EMBL" id="CP026995">
    <property type="protein sequence ID" value="QLH07110.1"/>
    <property type="molecule type" value="Genomic_DNA"/>
</dbReference>
<reference evidence="1 2" key="1">
    <citation type="submission" date="2018-02" db="EMBL/GenBank/DDBJ databases">
        <title>Complete genome of Nitrosopumilus ureaphilus PS0.</title>
        <authorList>
            <person name="Qin W."/>
            <person name="Zheng Y."/>
            <person name="Stahl D.A."/>
        </authorList>
    </citation>
    <scope>NUCLEOTIDE SEQUENCE [LARGE SCALE GENOMIC DNA]</scope>
    <source>
        <strain evidence="1 2">PS0</strain>
    </source>
</reference>
<dbReference type="RefSeq" id="WP_179370974.1">
    <property type="nucleotide sequence ID" value="NZ_CP026995.1"/>
</dbReference>
<dbReference type="KEGG" id="nue:C5F50_08520"/>
<organism evidence="1 2">
    <name type="scientific">Nitrosopumilus ureiphilus</name>
    <dbReference type="NCBI Taxonomy" id="1470067"/>
    <lineage>
        <taxon>Archaea</taxon>
        <taxon>Nitrososphaerota</taxon>
        <taxon>Nitrososphaeria</taxon>
        <taxon>Nitrosopumilales</taxon>
        <taxon>Nitrosopumilaceae</taxon>
        <taxon>Nitrosopumilus</taxon>
    </lineage>
</organism>
<dbReference type="GeneID" id="56068138"/>
<name>A0A7D5M8H3_9ARCH</name>
<dbReference type="OrthoDB" id="306618at2157"/>